<evidence type="ECO:0000313" key="1">
    <source>
        <dbReference type="EMBL" id="CAE7244550.1"/>
    </source>
</evidence>
<dbReference type="OrthoDB" id="409374at2759"/>
<dbReference type="Proteomes" id="UP000649617">
    <property type="component" value="Unassembled WGS sequence"/>
</dbReference>
<dbReference type="AlphaFoldDB" id="A0A812LD17"/>
<dbReference type="EMBL" id="CAJNIZ010005789">
    <property type="protein sequence ID" value="CAE7244550.1"/>
    <property type="molecule type" value="Genomic_DNA"/>
</dbReference>
<proteinExistence type="predicted"/>
<comment type="caution">
    <text evidence="1">The sequence shown here is derived from an EMBL/GenBank/DDBJ whole genome shotgun (WGS) entry which is preliminary data.</text>
</comment>
<protein>
    <submittedName>
        <fullName evidence="1">Uncharacterized protein</fullName>
    </submittedName>
</protein>
<name>A0A812LD17_SYMPI</name>
<accession>A0A812LD17</accession>
<sequence>MTNPDPCRYIHSCIPGLQPGEQCEFRCRPPSFLGDPLPGTCPTDNTDPSRPPVVPVLPSCEPQCTEPSTPPQGYNRSGDNWTCASGYLGAAVPNCAPDRNCV</sequence>
<feature type="non-terminal residue" evidence="1">
    <location>
        <position position="1"/>
    </location>
</feature>
<organism evidence="1 2">
    <name type="scientific">Symbiodinium pilosum</name>
    <name type="common">Dinoflagellate</name>
    <dbReference type="NCBI Taxonomy" id="2952"/>
    <lineage>
        <taxon>Eukaryota</taxon>
        <taxon>Sar</taxon>
        <taxon>Alveolata</taxon>
        <taxon>Dinophyceae</taxon>
        <taxon>Suessiales</taxon>
        <taxon>Symbiodiniaceae</taxon>
        <taxon>Symbiodinium</taxon>
    </lineage>
</organism>
<keyword evidence="2" id="KW-1185">Reference proteome</keyword>
<reference evidence="1" key="1">
    <citation type="submission" date="2021-02" db="EMBL/GenBank/DDBJ databases">
        <authorList>
            <person name="Dougan E. K."/>
            <person name="Rhodes N."/>
            <person name="Thang M."/>
            <person name="Chan C."/>
        </authorList>
    </citation>
    <scope>NUCLEOTIDE SEQUENCE</scope>
</reference>
<gene>
    <name evidence="1" type="ORF">SPIL2461_LOCUS4408</name>
</gene>
<evidence type="ECO:0000313" key="2">
    <source>
        <dbReference type="Proteomes" id="UP000649617"/>
    </source>
</evidence>